<dbReference type="SUPFAM" id="SSF53807">
    <property type="entry name" value="Helical backbone' metal receptor"/>
    <property type="match status" value="1"/>
</dbReference>
<organism evidence="3">
    <name type="scientific">Dissulfuribacter thermophilus</name>
    <dbReference type="NCBI Taxonomy" id="1156395"/>
    <lineage>
        <taxon>Bacteria</taxon>
        <taxon>Pseudomonadati</taxon>
        <taxon>Thermodesulfobacteriota</taxon>
        <taxon>Dissulfuribacteria</taxon>
        <taxon>Dissulfuribacterales</taxon>
        <taxon>Dissulfuribacteraceae</taxon>
        <taxon>Dissulfuribacter</taxon>
    </lineage>
</organism>
<evidence type="ECO:0000256" key="1">
    <source>
        <dbReference type="ARBA" id="ARBA00022729"/>
    </source>
</evidence>
<dbReference type="Pfam" id="PF01497">
    <property type="entry name" value="Peripla_BP_2"/>
    <property type="match status" value="1"/>
</dbReference>
<dbReference type="EMBL" id="DRND01000353">
    <property type="protein sequence ID" value="HFC47110.1"/>
    <property type="molecule type" value="Genomic_DNA"/>
</dbReference>
<comment type="caution">
    <text evidence="3">The sequence shown here is derived from an EMBL/GenBank/DDBJ whole genome shotgun (WGS) entry which is preliminary data.</text>
</comment>
<name>A0A7V2WTC1_9BACT</name>
<sequence length="267" mass="29976">MDHPARRIIALYGAFNEIIAALGEEQRIIARTKADESPPSITRLPVIGTHMRPNIELVLSLSPDLIVQNMGRKRALEPVKALERQGLNVVVFDMNSIEGLYSAILRLGRLMGCEGRAQALVSHMKGEIEAIRKRSEKWRRRPKIFFEVRYPNLLGAGGTNIVSQIIEIAGGENCFASVKKKFVRPNIEAVIECDPDLYLIQKGPMNRSPGNPVDRPNFKLIRAIREGKWHIVPEELYSRPTPNIVKAMEALQEMLSRLGVPQVSSKN</sequence>
<dbReference type="PROSITE" id="PS50983">
    <property type="entry name" value="FE_B12_PBP"/>
    <property type="match status" value="1"/>
</dbReference>
<keyword evidence="1" id="KW-0732">Signal</keyword>
<dbReference type="Proteomes" id="UP000885797">
    <property type="component" value="Unassembled WGS sequence"/>
</dbReference>
<dbReference type="Gene3D" id="3.40.50.1980">
    <property type="entry name" value="Nitrogenase molybdenum iron protein domain"/>
    <property type="match status" value="2"/>
</dbReference>
<dbReference type="AlphaFoldDB" id="A0A7V2WTC1"/>
<feature type="domain" description="Fe/B12 periplasmic-binding" evidence="2">
    <location>
        <begin position="7"/>
        <end position="262"/>
    </location>
</feature>
<dbReference type="InterPro" id="IPR054828">
    <property type="entry name" value="Vit_B12_bind_prot"/>
</dbReference>
<dbReference type="PANTHER" id="PTHR30535">
    <property type="entry name" value="VITAMIN B12-BINDING PROTEIN"/>
    <property type="match status" value="1"/>
</dbReference>
<proteinExistence type="predicted"/>
<gene>
    <name evidence="3" type="ORF">ENJ63_04430</name>
</gene>
<dbReference type="InterPro" id="IPR050902">
    <property type="entry name" value="ABC_Transporter_SBP"/>
</dbReference>
<evidence type="ECO:0000313" key="3">
    <source>
        <dbReference type="EMBL" id="HFC47110.1"/>
    </source>
</evidence>
<dbReference type="InterPro" id="IPR002491">
    <property type="entry name" value="ABC_transptr_periplasmic_BD"/>
</dbReference>
<protein>
    <submittedName>
        <fullName evidence="3">ABC transporter substrate-binding protein</fullName>
    </submittedName>
</protein>
<evidence type="ECO:0000259" key="2">
    <source>
        <dbReference type="PROSITE" id="PS50983"/>
    </source>
</evidence>
<reference evidence="3" key="1">
    <citation type="journal article" date="2020" name="mSystems">
        <title>Genome- and Community-Level Interaction Insights into Carbon Utilization and Element Cycling Functions of Hydrothermarchaeota in Hydrothermal Sediment.</title>
        <authorList>
            <person name="Zhou Z."/>
            <person name="Liu Y."/>
            <person name="Xu W."/>
            <person name="Pan J."/>
            <person name="Luo Z.H."/>
            <person name="Li M."/>
        </authorList>
    </citation>
    <scope>NUCLEOTIDE SEQUENCE [LARGE SCALE GENOMIC DNA]</scope>
    <source>
        <strain evidence="3">HyVt-503</strain>
    </source>
</reference>
<accession>A0A7V2WTC1</accession>
<dbReference type="NCBIfam" id="NF038402">
    <property type="entry name" value="TroA_like"/>
    <property type="match status" value="1"/>
</dbReference>
<dbReference type="PANTHER" id="PTHR30535:SF34">
    <property type="entry name" value="MOLYBDATE-BINDING PROTEIN MOLA"/>
    <property type="match status" value="1"/>
</dbReference>